<proteinExistence type="predicted"/>
<dbReference type="EMBL" id="AVPE01000002">
    <property type="protein sequence ID" value="KGX93613.1"/>
    <property type="molecule type" value="Genomic_DNA"/>
</dbReference>
<dbReference type="AlphaFoldDB" id="A0A0A5GQV2"/>
<name>A0A0A5GQV2_9BACI</name>
<evidence type="ECO:0000313" key="1">
    <source>
        <dbReference type="EMBL" id="KGX93613.1"/>
    </source>
</evidence>
<reference evidence="1 2" key="1">
    <citation type="submission" date="2013-08" db="EMBL/GenBank/DDBJ databases">
        <authorList>
            <person name="Huang J."/>
            <person name="Wang G."/>
        </authorList>
    </citation>
    <scope>NUCLEOTIDE SEQUENCE [LARGE SCALE GENOMIC DNA]</scope>
    <source>
        <strain evidence="1 2">JSM 076056</strain>
    </source>
</reference>
<sequence length="64" mass="7985">MGDVIPFKRRDKVLLTEKEYERYSEIIERVEQSNSVFELLRLRREFRKLIKTGKERYIDHRTNR</sequence>
<dbReference type="RefSeq" id="WP_026801978.1">
    <property type="nucleotide sequence ID" value="NZ_AVPE01000002.1"/>
</dbReference>
<evidence type="ECO:0000313" key="2">
    <source>
        <dbReference type="Proteomes" id="UP000030528"/>
    </source>
</evidence>
<protein>
    <submittedName>
        <fullName evidence="1">Uncharacterized protein</fullName>
    </submittedName>
</protein>
<accession>A0A0A5GQV2</accession>
<dbReference type="Proteomes" id="UP000030528">
    <property type="component" value="Unassembled WGS sequence"/>
</dbReference>
<gene>
    <name evidence="1" type="ORF">N781_10180</name>
</gene>
<comment type="caution">
    <text evidence="1">The sequence shown here is derived from an EMBL/GenBank/DDBJ whole genome shotgun (WGS) entry which is preliminary data.</text>
</comment>
<keyword evidence="2" id="KW-1185">Reference proteome</keyword>
<organism evidence="1 2">
    <name type="scientific">Pontibacillus halophilus JSM 076056 = DSM 19796</name>
    <dbReference type="NCBI Taxonomy" id="1385510"/>
    <lineage>
        <taxon>Bacteria</taxon>
        <taxon>Bacillati</taxon>
        <taxon>Bacillota</taxon>
        <taxon>Bacilli</taxon>
        <taxon>Bacillales</taxon>
        <taxon>Bacillaceae</taxon>
        <taxon>Pontibacillus</taxon>
    </lineage>
</organism>